<dbReference type="EMBL" id="RKMF01000005">
    <property type="protein sequence ID" value="ROZ63792.1"/>
    <property type="molecule type" value="Genomic_DNA"/>
</dbReference>
<comment type="subcellular location">
    <subcellularLocation>
        <location evidence="1">Cell membrane</location>
        <topology evidence="1">Multi-pass membrane protein</topology>
    </subcellularLocation>
</comment>
<feature type="transmembrane region" description="Helical" evidence="5">
    <location>
        <begin position="422"/>
        <end position="441"/>
    </location>
</feature>
<keyword evidence="2 5" id="KW-0812">Transmembrane</keyword>
<dbReference type="InterPro" id="IPR020846">
    <property type="entry name" value="MFS_dom"/>
</dbReference>
<evidence type="ECO:0000313" key="7">
    <source>
        <dbReference type="EMBL" id="ROZ63792.1"/>
    </source>
</evidence>
<gene>
    <name evidence="7" type="ORF">EDL96_05460</name>
</gene>
<feature type="transmembrane region" description="Helical" evidence="5">
    <location>
        <begin position="334"/>
        <end position="351"/>
    </location>
</feature>
<dbReference type="GO" id="GO:0005886">
    <property type="term" value="C:plasma membrane"/>
    <property type="evidence" value="ECO:0007669"/>
    <property type="project" value="UniProtKB-SubCell"/>
</dbReference>
<feature type="transmembrane region" description="Helical" evidence="5">
    <location>
        <begin position="357"/>
        <end position="381"/>
    </location>
</feature>
<evidence type="ECO:0000256" key="4">
    <source>
        <dbReference type="ARBA" id="ARBA00023136"/>
    </source>
</evidence>
<dbReference type="PROSITE" id="PS00216">
    <property type="entry name" value="SUGAR_TRANSPORT_1"/>
    <property type="match status" value="1"/>
</dbReference>
<feature type="transmembrane region" description="Helical" evidence="5">
    <location>
        <begin position="169"/>
        <end position="193"/>
    </location>
</feature>
<sequence length="455" mass="47199">MNLREAIDTRPMVGYQWVVVGLCTLLNALDGYDVLAMAFTANAVTQEFGLTGSQLGVLLSAGLLGMAVGSLVLGPLADRFGRRPVLIAALLINAVGLFLSVTAGSVWLLGLWRVVTGLGVGGILASATVLTSEYANRSRRGMAVSIFTAGYGLGAALGGLGAAELIPSFGWRSVFLVGGLLTLAATAAVVALLPESVDYLSTGRGASADRKARVVARRLKLEDSAGVASAADSRSPGAERDMARAVVGEPADGGKPRDTVFSQRYLVQSLLLWVSFFVIMFGFYFANTWTPRLLVESGMSEQQGIVGGLLLTLGGTFGSLLYGLLTTRISEKGVLIAFVVLSSVFLVVFITTTSMALVAFASGVVVGMLVNGCIAGMYTLAPMTYEPHLRTTGVGWGIGIGRAGAILAPITVGALLDAGWTPVQLYIGVAAIMLLSALALLRLRAGSSTRKTVAA</sequence>
<dbReference type="Gene3D" id="1.20.1250.20">
    <property type="entry name" value="MFS general substrate transporter like domains"/>
    <property type="match status" value="1"/>
</dbReference>
<dbReference type="InterPro" id="IPR011701">
    <property type="entry name" value="MFS"/>
</dbReference>
<dbReference type="RefSeq" id="WP_123824787.1">
    <property type="nucleotide sequence ID" value="NZ_RKMF01000005.1"/>
</dbReference>
<feature type="transmembrane region" description="Helical" evidence="5">
    <location>
        <begin position="52"/>
        <end position="73"/>
    </location>
</feature>
<feature type="transmembrane region" description="Helical" evidence="5">
    <location>
        <begin position="265"/>
        <end position="285"/>
    </location>
</feature>
<protein>
    <submittedName>
        <fullName evidence="7">MFS transporter</fullName>
    </submittedName>
</protein>
<proteinExistence type="predicted"/>
<dbReference type="PROSITE" id="PS50850">
    <property type="entry name" value="MFS"/>
    <property type="match status" value="1"/>
</dbReference>
<keyword evidence="8" id="KW-1185">Reference proteome</keyword>
<evidence type="ECO:0000256" key="3">
    <source>
        <dbReference type="ARBA" id="ARBA00022989"/>
    </source>
</evidence>
<evidence type="ECO:0000259" key="6">
    <source>
        <dbReference type="PROSITE" id="PS50850"/>
    </source>
</evidence>
<dbReference type="InterPro" id="IPR005829">
    <property type="entry name" value="Sugar_transporter_CS"/>
</dbReference>
<feature type="transmembrane region" description="Helical" evidence="5">
    <location>
        <begin position="110"/>
        <end position="130"/>
    </location>
</feature>
<accession>A0A3N3ZRA6</accession>
<keyword evidence="4 5" id="KW-0472">Membrane</keyword>
<feature type="transmembrane region" description="Helical" evidence="5">
    <location>
        <begin position="142"/>
        <end position="163"/>
    </location>
</feature>
<keyword evidence="3 5" id="KW-1133">Transmembrane helix</keyword>
<feature type="transmembrane region" description="Helical" evidence="5">
    <location>
        <begin position="85"/>
        <end position="104"/>
    </location>
</feature>
<dbReference type="GO" id="GO:0046943">
    <property type="term" value="F:carboxylic acid transmembrane transporter activity"/>
    <property type="evidence" value="ECO:0007669"/>
    <property type="project" value="TreeGrafter"/>
</dbReference>
<name>A0A3N3ZRA6_9MICC</name>
<evidence type="ECO:0000313" key="8">
    <source>
        <dbReference type="Proteomes" id="UP000270616"/>
    </source>
</evidence>
<evidence type="ECO:0000256" key="5">
    <source>
        <dbReference type="SAM" id="Phobius"/>
    </source>
</evidence>
<evidence type="ECO:0000256" key="2">
    <source>
        <dbReference type="ARBA" id="ARBA00022692"/>
    </source>
</evidence>
<dbReference type="PANTHER" id="PTHR23508">
    <property type="entry name" value="CARBOXYLIC ACID TRANSPORTER PROTEIN HOMOLOG"/>
    <property type="match status" value="1"/>
</dbReference>
<dbReference type="AlphaFoldDB" id="A0A3N3ZRA6"/>
<feature type="transmembrane region" description="Helical" evidence="5">
    <location>
        <begin position="305"/>
        <end position="325"/>
    </location>
</feature>
<dbReference type="OrthoDB" id="9787026at2"/>
<feature type="domain" description="Major facilitator superfamily (MFS) profile" evidence="6">
    <location>
        <begin position="19"/>
        <end position="448"/>
    </location>
</feature>
<dbReference type="InterPro" id="IPR036259">
    <property type="entry name" value="MFS_trans_sf"/>
</dbReference>
<dbReference type="Pfam" id="PF07690">
    <property type="entry name" value="MFS_1"/>
    <property type="match status" value="1"/>
</dbReference>
<comment type="caution">
    <text evidence="7">The sequence shown here is derived from an EMBL/GenBank/DDBJ whole genome shotgun (WGS) entry which is preliminary data.</text>
</comment>
<organism evidence="7 8">
    <name type="scientific">Kocuria soli</name>
    <dbReference type="NCBI Taxonomy" id="2485125"/>
    <lineage>
        <taxon>Bacteria</taxon>
        <taxon>Bacillati</taxon>
        <taxon>Actinomycetota</taxon>
        <taxon>Actinomycetes</taxon>
        <taxon>Micrococcales</taxon>
        <taxon>Micrococcaceae</taxon>
        <taxon>Kocuria</taxon>
    </lineage>
</organism>
<feature type="transmembrane region" description="Helical" evidence="5">
    <location>
        <begin position="393"/>
        <end position="416"/>
    </location>
</feature>
<dbReference type="PANTHER" id="PTHR23508:SF10">
    <property type="entry name" value="CARBOXYLIC ACID TRANSPORTER PROTEIN HOMOLOG"/>
    <property type="match status" value="1"/>
</dbReference>
<dbReference type="PROSITE" id="PS00217">
    <property type="entry name" value="SUGAR_TRANSPORT_2"/>
    <property type="match status" value="1"/>
</dbReference>
<reference evidence="7 8" key="1">
    <citation type="submission" date="2018-10" db="EMBL/GenBank/DDBJ databases">
        <title>Kocuria sp. M5W7-7, whole genome shotgun sequence.</title>
        <authorList>
            <person name="Tuo L."/>
        </authorList>
    </citation>
    <scope>NUCLEOTIDE SEQUENCE [LARGE SCALE GENOMIC DNA]</scope>
    <source>
        <strain evidence="7 8">M5W7-7</strain>
    </source>
</reference>
<dbReference type="SUPFAM" id="SSF103473">
    <property type="entry name" value="MFS general substrate transporter"/>
    <property type="match status" value="1"/>
</dbReference>
<feature type="transmembrane region" description="Helical" evidence="5">
    <location>
        <begin position="12"/>
        <end position="32"/>
    </location>
</feature>
<evidence type="ECO:0000256" key="1">
    <source>
        <dbReference type="ARBA" id="ARBA00004651"/>
    </source>
</evidence>
<dbReference type="Proteomes" id="UP000270616">
    <property type="component" value="Unassembled WGS sequence"/>
</dbReference>